<dbReference type="PANTHER" id="PTHR11439">
    <property type="entry name" value="GAG-POL-RELATED RETROTRANSPOSON"/>
    <property type="match status" value="1"/>
</dbReference>
<dbReference type="InterPro" id="IPR043502">
    <property type="entry name" value="DNA/RNA_pol_sf"/>
</dbReference>
<proteinExistence type="predicted"/>
<name>A0A6A6ND16_HEVBR</name>
<evidence type="ECO:0000313" key="1">
    <source>
        <dbReference type="EMBL" id="KAF2323364.1"/>
    </source>
</evidence>
<sequence>MSVPANQSLLDATPWLILNGESHSHMASTENPGFIASEADSSLFILNDGSVHLYILVYVDDIFVTCSDDAKLHWFLSQISATFPVKDLGGSQYVPLTRPDISFAVNKLCQFMHSPTVAHWQAVKRLLRYLQHAKPYGLCVSKDSSLEMQCFTNSDWGGDVNDRRSTSGYAVYLGRNLISWMAKKQLTIARSSSESEYKTLANATAKIMWIKSLMSELGFQLSQPAVLWCDNIGAIYLSSNPVFYARTKHIELDYHFVR</sequence>
<dbReference type="Proteomes" id="UP000467840">
    <property type="component" value="Chromosome 11"/>
</dbReference>
<organism evidence="1 2">
    <name type="scientific">Hevea brasiliensis</name>
    <name type="common">Para rubber tree</name>
    <name type="synonym">Siphonia brasiliensis</name>
    <dbReference type="NCBI Taxonomy" id="3981"/>
    <lineage>
        <taxon>Eukaryota</taxon>
        <taxon>Viridiplantae</taxon>
        <taxon>Streptophyta</taxon>
        <taxon>Embryophyta</taxon>
        <taxon>Tracheophyta</taxon>
        <taxon>Spermatophyta</taxon>
        <taxon>Magnoliopsida</taxon>
        <taxon>eudicotyledons</taxon>
        <taxon>Gunneridae</taxon>
        <taxon>Pentapetalae</taxon>
        <taxon>rosids</taxon>
        <taxon>fabids</taxon>
        <taxon>Malpighiales</taxon>
        <taxon>Euphorbiaceae</taxon>
        <taxon>Crotonoideae</taxon>
        <taxon>Micrandreae</taxon>
        <taxon>Hevea</taxon>
    </lineage>
</organism>
<evidence type="ECO:0000313" key="2">
    <source>
        <dbReference type="Proteomes" id="UP000467840"/>
    </source>
</evidence>
<comment type="caution">
    <text evidence="1">The sequence shown here is derived from an EMBL/GenBank/DDBJ whole genome shotgun (WGS) entry which is preliminary data.</text>
</comment>
<gene>
    <name evidence="1" type="ORF">GH714_034845</name>
</gene>
<protein>
    <recommendedName>
        <fullName evidence="3">Reverse transcriptase Ty1/copia-type domain-containing protein</fullName>
    </recommendedName>
</protein>
<accession>A0A6A6ND16</accession>
<evidence type="ECO:0008006" key="3">
    <source>
        <dbReference type="Google" id="ProtNLM"/>
    </source>
</evidence>
<reference evidence="1 2" key="1">
    <citation type="journal article" date="2020" name="Mol. Plant">
        <title>The Chromosome-Based Rubber Tree Genome Provides New Insights into Spurge Genome Evolution and Rubber Biosynthesis.</title>
        <authorList>
            <person name="Liu J."/>
            <person name="Shi C."/>
            <person name="Shi C.C."/>
            <person name="Li W."/>
            <person name="Zhang Q.J."/>
            <person name="Zhang Y."/>
            <person name="Li K."/>
            <person name="Lu H.F."/>
            <person name="Shi C."/>
            <person name="Zhu S.T."/>
            <person name="Xiao Z.Y."/>
            <person name="Nan H."/>
            <person name="Yue Y."/>
            <person name="Zhu X.G."/>
            <person name="Wu Y."/>
            <person name="Hong X.N."/>
            <person name="Fan G.Y."/>
            <person name="Tong Y."/>
            <person name="Zhang D."/>
            <person name="Mao C.L."/>
            <person name="Liu Y.L."/>
            <person name="Hao S.J."/>
            <person name="Liu W.Q."/>
            <person name="Lv M.Q."/>
            <person name="Zhang H.B."/>
            <person name="Liu Y."/>
            <person name="Hu-Tang G.R."/>
            <person name="Wang J.P."/>
            <person name="Wang J.H."/>
            <person name="Sun Y.H."/>
            <person name="Ni S.B."/>
            <person name="Chen W.B."/>
            <person name="Zhang X.C."/>
            <person name="Jiao Y.N."/>
            <person name="Eichler E.E."/>
            <person name="Li G.H."/>
            <person name="Liu X."/>
            <person name="Gao L.Z."/>
        </authorList>
    </citation>
    <scope>NUCLEOTIDE SEQUENCE [LARGE SCALE GENOMIC DNA]</scope>
    <source>
        <strain evidence="2">cv. GT1</strain>
        <tissue evidence="1">Leaf</tissue>
    </source>
</reference>
<keyword evidence="2" id="KW-1185">Reference proteome</keyword>
<dbReference type="PANTHER" id="PTHR11439:SF467">
    <property type="entry name" value="INTEGRASE CATALYTIC DOMAIN-CONTAINING PROTEIN"/>
    <property type="match status" value="1"/>
</dbReference>
<dbReference type="EMBL" id="JAAGAX010000002">
    <property type="protein sequence ID" value="KAF2323364.1"/>
    <property type="molecule type" value="Genomic_DNA"/>
</dbReference>
<dbReference type="SUPFAM" id="SSF56672">
    <property type="entry name" value="DNA/RNA polymerases"/>
    <property type="match status" value="1"/>
</dbReference>
<dbReference type="CDD" id="cd09272">
    <property type="entry name" value="RNase_HI_RT_Ty1"/>
    <property type="match status" value="1"/>
</dbReference>
<dbReference type="AlphaFoldDB" id="A0A6A6ND16"/>